<dbReference type="OrthoDB" id="1919336at2759"/>
<gene>
    <name evidence="1" type="ORF">T440DRAFT_473613</name>
</gene>
<dbReference type="AlphaFoldDB" id="A0A6A7AN73"/>
<evidence type="ECO:0008006" key="3">
    <source>
        <dbReference type="Google" id="ProtNLM"/>
    </source>
</evidence>
<proteinExistence type="predicted"/>
<organism evidence="1 2">
    <name type="scientific">Plenodomus tracheiphilus IPT5</name>
    <dbReference type="NCBI Taxonomy" id="1408161"/>
    <lineage>
        <taxon>Eukaryota</taxon>
        <taxon>Fungi</taxon>
        <taxon>Dikarya</taxon>
        <taxon>Ascomycota</taxon>
        <taxon>Pezizomycotina</taxon>
        <taxon>Dothideomycetes</taxon>
        <taxon>Pleosporomycetidae</taxon>
        <taxon>Pleosporales</taxon>
        <taxon>Pleosporineae</taxon>
        <taxon>Leptosphaeriaceae</taxon>
        <taxon>Plenodomus</taxon>
    </lineage>
</organism>
<name>A0A6A7AN73_9PLEO</name>
<dbReference type="SUPFAM" id="SSF47769">
    <property type="entry name" value="SAM/Pointed domain"/>
    <property type="match status" value="1"/>
</dbReference>
<accession>A0A6A7AN73</accession>
<dbReference type="Proteomes" id="UP000799423">
    <property type="component" value="Unassembled WGS sequence"/>
</dbReference>
<evidence type="ECO:0000313" key="2">
    <source>
        <dbReference type="Proteomes" id="UP000799423"/>
    </source>
</evidence>
<sequence length="58" mass="6952">MCDLEERLAGLELFQYYKIFVDEGFSTWGVLMDITERDLSHLAVKLEHRRVYWDRLGS</sequence>
<dbReference type="EMBL" id="MU006410">
    <property type="protein sequence ID" value="KAF2844154.1"/>
    <property type="molecule type" value="Genomic_DNA"/>
</dbReference>
<dbReference type="Gene3D" id="1.10.150.50">
    <property type="entry name" value="Transcription Factor, Ets-1"/>
    <property type="match status" value="1"/>
</dbReference>
<protein>
    <recommendedName>
        <fullName evidence="3">SAM domain-containing protein</fullName>
    </recommendedName>
</protein>
<dbReference type="InterPro" id="IPR013761">
    <property type="entry name" value="SAM/pointed_sf"/>
</dbReference>
<keyword evidence="2" id="KW-1185">Reference proteome</keyword>
<evidence type="ECO:0000313" key="1">
    <source>
        <dbReference type="EMBL" id="KAF2844154.1"/>
    </source>
</evidence>
<reference evidence="1" key="1">
    <citation type="submission" date="2020-01" db="EMBL/GenBank/DDBJ databases">
        <authorList>
            <consortium name="DOE Joint Genome Institute"/>
            <person name="Haridas S."/>
            <person name="Albert R."/>
            <person name="Binder M."/>
            <person name="Bloem J."/>
            <person name="Labutti K."/>
            <person name="Salamov A."/>
            <person name="Andreopoulos B."/>
            <person name="Baker S.E."/>
            <person name="Barry K."/>
            <person name="Bills G."/>
            <person name="Bluhm B.H."/>
            <person name="Cannon C."/>
            <person name="Castanera R."/>
            <person name="Culley D.E."/>
            <person name="Daum C."/>
            <person name="Ezra D."/>
            <person name="Gonzalez J.B."/>
            <person name="Henrissat B."/>
            <person name="Kuo A."/>
            <person name="Liang C."/>
            <person name="Lipzen A."/>
            <person name="Lutzoni F."/>
            <person name="Magnuson J."/>
            <person name="Mondo S."/>
            <person name="Nolan M."/>
            <person name="Ohm R."/>
            <person name="Pangilinan J."/>
            <person name="Park H.-J."/>
            <person name="Ramirez L."/>
            <person name="Alfaro M."/>
            <person name="Sun H."/>
            <person name="Tritt A."/>
            <person name="Yoshinaga Y."/>
            <person name="Zwiers L.-H."/>
            <person name="Turgeon B.G."/>
            <person name="Goodwin S.B."/>
            <person name="Spatafora J.W."/>
            <person name="Crous P.W."/>
            <person name="Grigoriev I.V."/>
        </authorList>
    </citation>
    <scope>NUCLEOTIDE SEQUENCE</scope>
    <source>
        <strain evidence="1">IPT5</strain>
    </source>
</reference>